<dbReference type="KEGG" id="psoj:PHYSODRAFT_292855"/>
<dbReference type="EMBL" id="JH159151">
    <property type="protein sequence ID" value="EGZ26525.1"/>
    <property type="molecule type" value="Genomic_DNA"/>
</dbReference>
<dbReference type="InParanoid" id="G4YGJ0"/>
<gene>
    <name evidence="2" type="ORF">PHYSODRAFT_292855</name>
</gene>
<proteinExistence type="predicted"/>
<dbReference type="GeneID" id="20640909"/>
<keyword evidence="3" id="KW-1185">Reference proteome</keyword>
<feature type="region of interest" description="Disordered" evidence="1">
    <location>
        <begin position="1"/>
        <end position="44"/>
    </location>
</feature>
<organism evidence="2 3">
    <name type="scientific">Phytophthora sojae (strain P6497)</name>
    <name type="common">Soybean stem and root rot agent</name>
    <name type="synonym">Phytophthora megasperma f. sp. glycines</name>
    <dbReference type="NCBI Taxonomy" id="1094619"/>
    <lineage>
        <taxon>Eukaryota</taxon>
        <taxon>Sar</taxon>
        <taxon>Stramenopiles</taxon>
        <taxon>Oomycota</taxon>
        <taxon>Peronosporomycetes</taxon>
        <taxon>Peronosporales</taxon>
        <taxon>Peronosporaceae</taxon>
        <taxon>Phytophthora</taxon>
    </lineage>
</organism>
<dbReference type="Proteomes" id="UP000002640">
    <property type="component" value="Unassembled WGS sequence"/>
</dbReference>
<evidence type="ECO:0000256" key="1">
    <source>
        <dbReference type="SAM" id="MobiDB-lite"/>
    </source>
</evidence>
<feature type="compositionally biased region" description="Polar residues" evidence="1">
    <location>
        <begin position="1"/>
        <end position="22"/>
    </location>
</feature>
<evidence type="ECO:0000313" key="2">
    <source>
        <dbReference type="EMBL" id="EGZ26525.1"/>
    </source>
</evidence>
<evidence type="ECO:0000313" key="3">
    <source>
        <dbReference type="Proteomes" id="UP000002640"/>
    </source>
</evidence>
<evidence type="ECO:0008006" key="4">
    <source>
        <dbReference type="Google" id="ProtNLM"/>
    </source>
</evidence>
<feature type="compositionally biased region" description="Polar residues" evidence="1">
    <location>
        <begin position="30"/>
        <end position="41"/>
    </location>
</feature>
<dbReference type="PANTHER" id="PTHR34615">
    <property type="entry name" value="PX DOMAIN-CONTAINING PROTEIN"/>
    <property type="match status" value="1"/>
</dbReference>
<dbReference type="RefSeq" id="XP_009513800.1">
    <property type="nucleotide sequence ID" value="XM_009515505.1"/>
</dbReference>
<accession>G4YGJ0</accession>
<sequence>MTSTPVPATASRTSASDISDISTRAERSPPAQQDTAAISWSDSDECDEDGAQVQILRRLTRGTKKERIYYAFGTKPSEQLPRAPFNFNGLSNECIDRFRFDKAQLATLVKLFDLGAIRTRERTAATGVEGLCIVLYKLAVPIRWSDLESFFGRNSSGLSNLFLHVLELLDSKFSDLLHFNHEYAAESLQAYADAVFDAGGLLQNVWAFVDGTVRGVCRPNV</sequence>
<dbReference type="STRING" id="1094619.G4YGJ0"/>
<reference evidence="2 3" key="1">
    <citation type="journal article" date="2006" name="Science">
        <title>Phytophthora genome sequences uncover evolutionary origins and mechanisms of pathogenesis.</title>
        <authorList>
            <person name="Tyler B.M."/>
            <person name="Tripathy S."/>
            <person name="Zhang X."/>
            <person name="Dehal P."/>
            <person name="Jiang R.H."/>
            <person name="Aerts A."/>
            <person name="Arredondo F.D."/>
            <person name="Baxter L."/>
            <person name="Bensasson D."/>
            <person name="Beynon J.L."/>
            <person name="Chapman J."/>
            <person name="Damasceno C.M."/>
            <person name="Dorrance A.E."/>
            <person name="Dou D."/>
            <person name="Dickerman A.W."/>
            <person name="Dubchak I.L."/>
            <person name="Garbelotto M."/>
            <person name="Gijzen M."/>
            <person name="Gordon S.G."/>
            <person name="Govers F."/>
            <person name="Grunwald N.J."/>
            <person name="Huang W."/>
            <person name="Ivors K.L."/>
            <person name="Jones R.W."/>
            <person name="Kamoun S."/>
            <person name="Krampis K."/>
            <person name="Lamour K.H."/>
            <person name="Lee M.K."/>
            <person name="McDonald W.H."/>
            <person name="Medina M."/>
            <person name="Meijer H.J."/>
            <person name="Nordberg E.K."/>
            <person name="Maclean D.J."/>
            <person name="Ospina-Giraldo M.D."/>
            <person name="Morris P.F."/>
            <person name="Phuntumart V."/>
            <person name="Putnam N.H."/>
            <person name="Rash S."/>
            <person name="Rose J.K."/>
            <person name="Sakihama Y."/>
            <person name="Salamov A.A."/>
            <person name="Savidor A."/>
            <person name="Scheuring C.F."/>
            <person name="Smith B.M."/>
            <person name="Sobral B.W."/>
            <person name="Terry A."/>
            <person name="Torto-Alalibo T.A."/>
            <person name="Win J."/>
            <person name="Xu Z."/>
            <person name="Zhang H."/>
            <person name="Grigoriev I.V."/>
            <person name="Rokhsar D.S."/>
            <person name="Boore J.L."/>
        </authorList>
    </citation>
    <scope>NUCLEOTIDE SEQUENCE [LARGE SCALE GENOMIC DNA]</scope>
    <source>
        <strain evidence="2 3">P6497</strain>
    </source>
</reference>
<dbReference type="AlphaFoldDB" id="G4YGJ0"/>
<name>G4YGJ0_PHYSP</name>
<protein>
    <recommendedName>
        <fullName evidence="4">DDE Tnp4 domain-containing protein</fullName>
    </recommendedName>
</protein>
<dbReference type="PANTHER" id="PTHR34615:SF1">
    <property type="entry name" value="PX DOMAIN-CONTAINING PROTEIN"/>
    <property type="match status" value="1"/>
</dbReference>